<feature type="transmembrane region" description="Helical" evidence="5">
    <location>
        <begin position="295"/>
        <end position="328"/>
    </location>
</feature>
<feature type="domain" description="STAS" evidence="6">
    <location>
        <begin position="401"/>
        <end position="486"/>
    </location>
</feature>
<dbReference type="GO" id="GO:0016020">
    <property type="term" value="C:membrane"/>
    <property type="evidence" value="ECO:0007669"/>
    <property type="project" value="UniProtKB-SubCell"/>
</dbReference>
<dbReference type="PANTHER" id="PTHR43310:SF1">
    <property type="entry name" value="SULFATE TRANSPORTER YBAR-RELATED"/>
    <property type="match status" value="1"/>
</dbReference>
<dbReference type="InterPro" id="IPR052706">
    <property type="entry name" value="Membrane-Transporter-like"/>
</dbReference>
<keyword evidence="2 5" id="KW-0812">Transmembrane</keyword>
<feature type="transmembrane region" description="Helical" evidence="5">
    <location>
        <begin position="349"/>
        <end position="382"/>
    </location>
</feature>
<dbReference type="Proteomes" id="UP001145072">
    <property type="component" value="Unassembled WGS sequence"/>
</dbReference>
<dbReference type="Gene3D" id="3.30.750.24">
    <property type="entry name" value="STAS domain"/>
    <property type="match status" value="1"/>
</dbReference>
<evidence type="ECO:0000256" key="2">
    <source>
        <dbReference type="ARBA" id="ARBA00022692"/>
    </source>
</evidence>
<dbReference type="GO" id="GO:0008271">
    <property type="term" value="F:secondary active sulfate transmembrane transporter activity"/>
    <property type="evidence" value="ECO:0007669"/>
    <property type="project" value="InterPro"/>
</dbReference>
<feature type="transmembrane region" description="Helical" evidence="5">
    <location>
        <begin position="260"/>
        <end position="283"/>
    </location>
</feature>
<protein>
    <submittedName>
        <fullName evidence="7">SulP family inorganic anion transporter</fullName>
    </submittedName>
</protein>
<dbReference type="InterPro" id="IPR002645">
    <property type="entry name" value="STAS_dom"/>
</dbReference>
<dbReference type="Pfam" id="PF00916">
    <property type="entry name" value="Sulfate_transp"/>
    <property type="match status" value="2"/>
</dbReference>
<organism evidence="7 8">
    <name type="scientific">Aquibacillus koreensis</name>
    <dbReference type="NCBI Taxonomy" id="279446"/>
    <lineage>
        <taxon>Bacteria</taxon>
        <taxon>Bacillati</taxon>
        <taxon>Bacillota</taxon>
        <taxon>Bacilli</taxon>
        <taxon>Bacillales</taxon>
        <taxon>Bacillaceae</taxon>
        <taxon>Aquibacillus</taxon>
    </lineage>
</organism>
<dbReference type="AlphaFoldDB" id="A0A9X3WKQ0"/>
<feature type="transmembrane region" description="Helical" evidence="5">
    <location>
        <begin position="168"/>
        <end position="189"/>
    </location>
</feature>
<feature type="transmembrane region" description="Helical" evidence="5">
    <location>
        <begin position="145"/>
        <end position="161"/>
    </location>
</feature>
<proteinExistence type="predicted"/>
<sequence>MDITQLKQEWFGNVKGDILSGIVVALALIPEAIAFSIIAGVDPMVGLYASFCIAVVIAFVGGRPGMISAATGAMALLMINLIADYGLQYLLAATILTGIIQILFGVFKLASIMKFVPRSVMVGFVNALAILIFTSQLQHFVGETWVMYALVGLTLAIIYLLPRFTKAVPSTLVAIIVVTAIAIFANIGVRTVGDLGNLTQQLPVFLIPDIPLNFETLMIIFPYSLALAIVGLLESLLTANIVDDMTDTESDKNKESRGQGIANVVTGFFGGMAGCAMIGQSVINVKSGGRGRLSALVAGVFLMFLIIVLGGVVVQIPMAALAGVMIMVSIGTFDWSSLTNIHKIPRTDALVMVVTVATVVVTHDLSIGVLTGVLLSAIFFAAKISKVKVNEIVALEGKKKVYKVHGQIFFASVNDLLEKFNFTDTVKEVEIDLTNAHLWDDSAIGALDKIEMKFEQNQIKVTYTGLNEESKDLKKRMGGLSKASGH</sequence>
<accession>A0A9X3WKQ0</accession>
<dbReference type="EMBL" id="JAMQJZ010000005">
    <property type="protein sequence ID" value="MDC3420450.1"/>
    <property type="molecule type" value="Genomic_DNA"/>
</dbReference>
<comment type="caution">
    <text evidence="7">The sequence shown here is derived from an EMBL/GenBank/DDBJ whole genome shotgun (WGS) entry which is preliminary data.</text>
</comment>
<dbReference type="CDD" id="cd07042">
    <property type="entry name" value="STAS_SulP_like_sulfate_transporter"/>
    <property type="match status" value="1"/>
</dbReference>
<dbReference type="SUPFAM" id="SSF52091">
    <property type="entry name" value="SpoIIaa-like"/>
    <property type="match status" value="1"/>
</dbReference>
<feature type="transmembrane region" description="Helical" evidence="5">
    <location>
        <begin position="45"/>
        <end position="61"/>
    </location>
</feature>
<evidence type="ECO:0000259" key="6">
    <source>
        <dbReference type="PROSITE" id="PS50801"/>
    </source>
</evidence>
<keyword evidence="4 5" id="KW-0472">Membrane</keyword>
<evidence type="ECO:0000313" key="8">
    <source>
        <dbReference type="Proteomes" id="UP001145072"/>
    </source>
</evidence>
<dbReference type="PANTHER" id="PTHR43310">
    <property type="entry name" value="SULFATE TRANSPORTER YBAR-RELATED"/>
    <property type="match status" value="1"/>
</dbReference>
<gene>
    <name evidence="7" type="ORF">NC661_08730</name>
</gene>
<feature type="transmembrane region" description="Helical" evidence="5">
    <location>
        <begin position="119"/>
        <end position="139"/>
    </location>
</feature>
<keyword evidence="3 5" id="KW-1133">Transmembrane helix</keyword>
<comment type="subcellular location">
    <subcellularLocation>
        <location evidence="1">Membrane</location>
        <topology evidence="1">Multi-pass membrane protein</topology>
    </subcellularLocation>
</comment>
<feature type="transmembrane region" description="Helical" evidence="5">
    <location>
        <begin position="217"/>
        <end position="239"/>
    </location>
</feature>
<feature type="transmembrane region" description="Helical" evidence="5">
    <location>
        <begin position="18"/>
        <end position="39"/>
    </location>
</feature>
<feature type="transmembrane region" description="Helical" evidence="5">
    <location>
        <begin position="89"/>
        <end position="107"/>
    </location>
</feature>
<dbReference type="PROSITE" id="PS01130">
    <property type="entry name" value="SLC26A"/>
    <property type="match status" value="1"/>
</dbReference>
<keyword evidence="8" id="KW-1185">Reference proteome</keyword>
<evidence type="ECO:0000313" key="7">
    <source>
        <dbReference type="EMBL" id="MDC3420450.1"/>
    </source>
</evidence>
<dbReference type="InterPro" id="IPR018045">
    <property type="entry name" value="S04_transporter_CS"/>
</dbReference>
<name>A0A9X3WKQ0_9BACI</name>
<evidence type="ECO:0000256" key="1">
    <source>
        <dbReference type="ARBA" id="ARBA00004141"/>
    </source>
</evidence>
<dbReference type="InterPro" id="IPR011547">
    <property type="entry name" value="SLC26A/SulP_dom"/>
</dbReference>
<evidence type="ECO:0000256" key="4">
    <source>
        <dbReference type="ARBA" id="ARBA00023136"/>
    </source>
</evidence>
<evidence type="ECO:0000256" key="3">
    <source>
        <dbReference type="ARBA" id="ARBA00022989"/>
    </source>
</evidence>
<evidence type="ECO:0000256" key="5">
    <source>
        <dbReference type="SAM" id="Phobius"/>
    </source>
</evidence>
<dbReference type="InterPro" id="IPR036513">
    <property type="entry name" value="STAS_dom_sf"/>
</dbReference>
<dbReference type="Pfam" id="PF01740">
    <property type="entry name" value="STAS"/>
    <property type="match status" value="1"/>
</dbReference>
<reference evidence="7" key="1">
    <citation type="submission" date="2022-06" db="EMBL/GenBank/DDBJ databases">
        <title>Aquibacillus sp. a new bacterium isolated from soil saline samples.</title>
        <authorList>
            <person name="Galisteo C."/>
            <person name="De La Haba R."/>
            <person name="Sanchez-Porro C."/>
            <person name="Ventosa A."/>
        </authorList>
    </citation>
    <scope>NUCLEOTIDE SEQUENCE</scope>
    <source>
        <strain evidence="7">JCM 12387</strain>
    </source>
</reference>
<dbReference type="RefSeq" id="WP_259869092.1">
    <property type="nucleotide sequence ID" value="NZ_JAMQJZ010000005.1"/>
</dbReference>
<dbReference type="PROSITE" id="PS50801">
    <property type="entry name" value="STAS"/>
    <property type="match status" value="1"/>
</dbReference>